<evidence type="ECO:0000256" key="1">
    <source>
        <dbReference type="SAM" id="MobiDB-lite"/>
    </source>
</evidence>
<dbReference type="Proteomes" id="UP001244341">
    <property type="component" value="Chromosome 4b"/>
</dbReference>
<proteinExistence type="predicted"/>
<dbReference type="PANTHER" id="PTHR12975:SF6">
    <property type="entry name" value="TRAFFICKING PROTEIN PARTICLE COMPLEX SUBUNIT 8"/>
    <property type="match status" value="1"/>
</dbReference>
<reference evidence="3 4" key="1">
    <citation type="submission" date="2023-05" db="EMBL/GenBank/DDBJ databases">
        <title>A 100% complete, gapless, phased diploid assembly of the Scenedesmus obliquus UTEX 3031 genome.</title>
        <authorList>
            <person name="Biondi T.C."/>
            <person name="Hanschen E.R."/>
            <person name="Kwon T."/>
            <person name="Eng W."/>
            <person name="Kruse C.P.S."/>
            <person name="Koehler S.I."/>
            <person name="Kunde Y."/>
            <person name="Gleasner C.D."/>
            <person name="You Mak K.T."/>
            <person name="Polle J."/>
            <person name="Hovde B.T."/>
            <person name="Starkenburg S.R."/>
        </authorList>
    </citation>
    <scope>NUCLEOTIDE SEQUENCE [LARGE SCALE GENOMIC DNA]</scope>
    <source>
        <strain evidence="3 4">DOE0152z</strain>
    </source>
</reference>
<dbReference type="InterPro" id="IPR024420">
    <property type="entry name" value="TRAPP_III_complex_Trs85"/>
</dbReference>
<organism evidence="3 4">
    <name type="scientific">Tetradesmus obliquus</name>
    <name type="common">Green alga</name>
    <name type="synonym">Acutodesmus obliquus</name>
    <dbReference type="NCBI Taxonomy" id="3088"/>
    <lineage>
        <taxon>Eukaryota</taxon>
        <taxon>Viridiplantae</taxon>
        <taxon>Chlorophyta</taxon>
        <taxon>core chlorophytes</taxon>
        <taxon>Chlorophyceae</taxon>
        <taxon>CS clade</taxon>
        <taxon>Sphaeropleales</taxon>
        <taxon>Scenedesmaceae</taxon>
        <taxon>Tetradesmus</taxon>
    </lineage>
</organism>
<dbReference type="PANTHER" id="PTHR12975">
    <property type="entry name" value="TRANSPORT PROTEIN TRAPP"/>
    <property type="match status" value="1"/>
</dbReference>
<sequence>MEQLKSWLKERHQLAVAVYSTGAADAILARHGLSIVDFLRPLSLVNQLNVPMRVGEFSMRVQEVKLSLFAGNSMYQPKPEVIDEALRQLLTVQAQRHATLQALPNLIQHVQSEPPESINPWFASYQGEFLRLVRFTEHETLDHPAGGLFFMPAGTTQPLAVAEKLLSEAPLPLHTSGAALAPSDPLFAKHWVLLQDVGAPDMDDARALNNLAALSNIYGAANCSILRLHGSSSNSAAAGPASAVPAAVFQACRQATLPGGGAGEPEQRPQEPQGGLGQGLHPDDMAAAGALLREFAERSLLPRVEERMARLNLAVSTARKGLKNRLTRLWKGAAAEPGPSMETSYTYHSIEGQMRALADLAYLLGQYEFAVQSYRLAAQDYLSAPNSKWYAGAEEMIGLCSTLTSDPSADPLKYFNRAYEHYSKVRGRQGRMLATRTMLYAALYQAATGRHHAASMSLMRAHFDEEAARAALLLEAAAYCLLRCRPASVRKAAFHLVLAGLRYHSAKQKRLSIHCYKQVTGIYSASAWRHINEHLHDILGKQCAELGDAQGCLQHSAALLDCGHRQAAAQAHYLARFLEAVQAAGVVGPVQGLNLPQVVTDEVLVRYADQRCYSPNTPASLLPGLSSSSSSSSAAAGDGEASLAESAAAVWGQLELSLAGGEAPSTNWLDGAKQVHDGEEFNTVAAGEEIAVQVTFKNPLAIKLSLSHVRLQVQFTPAGAGSTGAGAGAAAAAADGPAAAAAAPKAEEVTVVESQFSLHPGEQLTESLLLRPLAAGWLRVTGVAWLLGGVAAGFAEFDVKGRKRKKPKGDRPSQRKHYPPSKRLVFHVLRGMPRLVLSLDGLPAEAAAGELLRLQQQPGRFVFQCAWFCEPQEPVCASMRHRVLLSHHSMAVAPLLELAGPSVSPCVQNLHCYNLRLQATASKEAPGALLLRQISCLSSGADAGWRLRSFSSSTQQLNPVRMTLEGPGLQAPHKHDFRAALLCIVPLTLKLRNCGTAAVSLTVRAAGAWEGLAADHAWHLEPGGSVDVVLQVAVFKPGVYVLDDYGVDWRCEGMVGAGGRVRQGSKVGEAVVLKVESP</sequence>
<accession>A0ABY8TWP3</accession>
<dbReference type="Pfam" id="PF12739">
    <property type="entry name" value="TRAPPC-Trs85"/>
    <property type="match status" value="1"/>
</dbReference>
<feature type="region of interest" description="Disordered" evidence="1">
    <location>
        <begin position="256"/>
        <end position="281"/>
    </location>
</feature>
<evidence type="ECO:0000259" key="2">
    <source>
        <dbReference type="Pfam" id="PF24545"/>
    </source>
</evidence>
<dbReference type="EMBL" id="CP126211">
    <property type="protein sequence ID" value="WIA13573.1"/>
    <property type="molecule type" value="Genomic_DNA"/>
</dbReference>
<name>A0ABY8TWP3_TETOB</name>
<evidence type="ECO:0000313" key="4">
    <source>
        <dbReference type="Proteomes" id="UP001244341"/>
    </source>
</evidence>
<gene>
    <name evidence="3" type="ORF">OEZ85_007140</name>
</gene>
<evidence type="ECO:0000313" key="3">
    <source>
        <dbReference type="EMBL" id="WIA13573.1"/>
    </source>
</evidence>
<feature type="domain" description="TPPC8 first Ig-like" evidence="2">
    <location>
        <begin position="681"/>
        <end position="844"/>
    </location>
</feature>
<dbReference type="Pfam" id="PF24545">
    <property type="entry name" value="Ig_TPPC8_1st"/>
    <property type="match status" value="1"/>
</dbReference>
<dbReference type="InterPro" id="IPR058541">
    <property type="entry name" value="Ig_TPPC8_1st"/>
</dbReference>
<keyword evidence="4" id="KW-1185">Reference proteome</keyword>
<protein>
    <recommendedName>
        <fullName evidence="2">TPPC8 first Ig-like domain-containing protein</fullName>
    </recommendedName>
</protein>